<dbReference type="SUPFAM" id="SSF55874">
    <property type="entry name" value="ATPase domain of HSP90 chaperone/DNA topoisomerase II/histidine kinase"/>
    <property type="match status" value="1"/>
</dbReference>
<dbReference type="Gene3D" id="3.30.565.10">
    <property type="entry name" value="Histidine kinase-like ATPase, C-terminal domain"/>
    <property type="match status" value="1"/>
</dbReference>
<accession>A0A413IC23</accession>
<evidence type="ECO:0000313" key="3">
    <source>
        <dbReference type="Proteomes" id="UP000284434"/>
    </source>
</evidence>
<name>A0A413IC23_9BACT</name>
<reference evidence="2 3" key="1">
    <citation type="submission" date="2018-08" db="EMBL/GenBank/DDBJ databases">
        <title>A genome reference for cultivated species of the human gut microbiota.</title>
        <authorList>
            <person name="Zou Y."/>
            <person name="Xue W."/>
            <person name="Luo G."/>
        </authorList>
    </citation>
    <scope>NUCLEOTIDE SEQUENCE [LARGE SCALE GENOMIC DNA]</scope>
    <source>
        <strain evidence="2 3">OF03-11</strain>
    </source>
</reference>
<gene>
    <name evidence="2" type="ORF">DXA53_10075</name>
    <name evidence="1" type="ORF">PN645_16350</name>
</gene>
<evidence type="ECO:0000313" key="1">
    <source>
        <dbReference type="EMBL" id="MDB9224554.1"/>
    </source>
</evidence>
<dbReference type="Proteomes" id="UP001212263">
    <property type="component" value="Unassembled WGS sequence"/>
</dbReference>
<keyword evidence="1" id="KW-0067">ATP-binding</keyword>
<dbReference type="Proteomes" id="UP000284434">
    <property type="component" value="Unassembled WGS sequence"/>
</dbReference>
<dbReference type="EMBL" id="QSCO01000012">
    <property type="protein sequence ID" value="RGY06517.1"/>
    <property type="molecule type" value="Genomic_DNA"/>
</dbReference>
<proteinExistence type="predicted"/>
<reference evidence="1" key="2">
    <citation type="submission" date="2023-01" db="EMBL/GenBank/DDBJ databases">
        <title>Human gut microbiome strain richness.</title>
        <authorList>
            <person name="Chen-Liaw A."/>
        </authorList>
    </citation>
    <scope>NUCLEOTIDE SEQUENCE</scope>
    <source>
        <strain evidence="1">RTP21484st1_B7_RTP21484_190118</strain>
    </source>
</reference>
<dbReference type="RefSeq" id="WP_118103914.1">
    <property type="nucleotide sequence ID" value="NZ_JAQMRB010000030.1"/>
</dbReference>
<sequence>MNSSFTFNISLSVLNHLGRNLYRNFITVLGEAISNSWDADAKNVWIHIDKETDSLIIKDDGVGMNESDFQNKFLKIGYSKRKDGETKTPTGRPYIGRKGIGKLALLSCAKRIHIITKTTTTDFVGGIIDNSGLDKAIVDDLTPQQYRLENIDTKIFNDLKNDLESGTIIYFEDINDGIKNRIEYIRKLIALFFRFSLFDNSFKIILNNVPITLNELNDLAQSTQFVWQVNSLEDPYLRDKISATREHIKQYKKLSSKLLINGFIASVDKPSNLKIRGTDEKISVDLFVNGRLREKDLLKHIPSTRIVESYLYGQIHFNELDDNVDRFTSSREGVISDDPTFQKLLSELKDDILKIIIEDWDIWRVEEGREGDSENTRMTKKERKSKELYDTVVDEYVPPRGSAQRNIVDEWVKSLRDDAQFNLSTYAECFVSENLLRKYIKHKKMPLSSEAQVNLEKYKQREVEAKNKANISFEIRQNKDDLLYFDMDDLANFVDKPADPNKQAGIARDAKVYKPVRDAMAHTSILTSVAKNSLNITYENIKARIKKLLES</sequence>
<dbReference type="EMBL" id="JAQMRD010000027">
    <property type="protein sequence ID" value="MDB9224554.1"/>
    <property type="molecule type" value="Genomic_DNA"/>
</dbReference>
<dbReference type="Pfam" id="PF13589">
    <property type="entry name" value="HATPase_c_3"/>
    <property type="match status" value="1"/>
</dbReference>
<dbReference type="GO" id="GO:0005524">
    <property type="term" value="F:ATP binding"/>
    <property type="evidence" value="ECO:0007669"/>
    <property type="project" value="UniProtKB-KW"/>
</dbReference>
<protein>
    <submittedName>
        <fullName evidence="1">ATP-binding protein</fullName>
    </submittedName>
    <submittedName>
        <fullName evidence="2">DNA mismatch repair protein</fullName>
    </submittedName>
</protein>
<dbReference type="AlphaFoldDB" id="A0A413IC23"/>
<keyword evidence="1" id="KW-0547">Nucleotide-binding</keyword>
<comment type="caution">
    <text evidence="2">The sequence shown here is derived from an EMBL/GenBank/DDBJ whole genome shotgun (WGS) entry which is preliminary data.</text>
</comment>
<evidence type="ECO:0000313" key="2">
    <source>
        <dbReference type="EMBL" id="RGY06517.1"/>
    </source>
</evidence>
<dbReference type="InterPro" id="IPR036890">
    <property type="entry name" value="HATPase_C_sf"/>
</dbReference>
<organism evidence="2 3">
    <name type="scientific">Odoribacter splanchnicus</name>
    <dbReference type="NCBI Taxonomy" id="28118"/>
    <lineage>
        <taxon>Bacteria</taxon>
        <taxon>Pseudomonadati</taxon>
        <taxon>Bacteroidota</taxon>
        <taxon>Bacteroidia</taxon>
        <taxon>Bacteroidales</taxon>
        <taxon>Odoribacteraceae</taxon>
        <taxon>Odoribacter</taxon>
    </lineage>
</organism>